<proteinExistence type="predicted"/>
<dbReference type="EMBL" id="CP158367">
    <property type="protein sequence ID" value="XBX74732.1"/>
    <property type="molecule type" value="Genomic_DNA"/>
</dbReference>
<protein>
    <submittedName>
        <fullName evidence="2">Uncharacterized protein</fullName>
    </submittedName>
</protein>
<reference evidence="2" key="1">
    <citation type="journal article" date="2013" name="Extremophiles">
        <title>Proteinivorax tanatarense gen. nov., sp. nov., an anaerobic, haloalkaliphilic, proteolytic bacterium isolated from a decaying algal bloom, and proposal of Proteinivoraceae fam. nov.</title>
        <authorList>
            <person name="Kevbrin V."/>
            <person name="Boltyanskaya Y."/>
            <person name="Zhilina T."/>
            <person name="Kolganova T."/>
            <person name="Lavrentjeva E."/>
            <person name="Kuznetsov B."/>
        </authorList>
    </citation>
    <scope>NUCLEOTIDE SEQUENCE</scope>
    <source>
        <strain evidence="2">Z-910T</strain>
    </source>
</reference>
<accession>A0AAU7VLC0</accession>
<keyword evidence="1" id="KW-0812">Transmembrane</keyword>
<sequence length="101" mass="11303">MATIISDLIISAMGFFLGLFFIMLNYYFSGQIWGKTKIAGGIVFILTGLFQLILGTYTPLFTGITITMITAGLAVIIFDLYIEIEEIESEKISARLSKEYR</sequence>
<feature type="transmembrane region" description="Helical" evidence="1">
    <location>
        <begin position="60"/>
        <end position="82"/>
    </location>
</feature>
<feature type="transmembrane region" description="Helical" evidence="1">
    <location>
        <begin position="6"/>
        <end position="26"/>
    </location>
</feature>
<dbReference type="RefSeq" id="WP_350343481.1">
    <property type="nucleotide sequence ID" value="NZ_CP158367.1"/>
</dbReference>
<organism evidence="2">
    <name type="scientific">Proteinivorax tanatarense</name>
    <dbReference type="NCBI Taxonomy" id="1260629"/>
    <lineage>
        <taxon>Bacteria</taxon>
        <taxon>Bacillati</taxon>
        <taxon>Bacillota</taxon>
        <taxon>Clostridia</taxon>
        <taxon>Eubacteriales</taxon>
        <taxon>Proteinivoracaceae</taxon>
        <taxon>Proteinivorax</taxon>
    </lineage>
</organism>
<feature type="transmembrane region" description="Helical" evidence="1">
    <location>
        <begin position="38"/>
        <end position="54"/>
    </location>
</feature>
<evidence type="ECO:0000256" key="1">
    <source>
        <dbReference type="SAM" id="Phobius"/>
    </source>
</evidence>
<evidence type="ECO:0000313" key="2">
    <source>
        <dbReference type="EMBL" id="XBX74732.1"/>
    </source>
</evidence>
<gene>
    <name evidence="2" type="ORF">PRVXT_002790</name>
</gene>
<keyword evidence="1" id="KW-1133">Transmembrane helix</keyword>
<name>A0AAU7VLC0_9FIRM</name>
<reference evidence="2" key="2">
    <citation type="submission" date="2024-06" db="EMBL/GenBank/DDBJ databases">
        <authorList>
            <person name="Petrova K.O."/>
            <person name="Toshchakov S.V."/>
            <person name="Boltjanskaja Y.V."/>
            <person name="Kevbrin V."/>
        </authorList>
    </citation>
    <scope>NUCLEOTIDE SEQUENCE</scope>
    <source>
        <strain evidence="2">Z-910T</strain>
    </source>
</reference>
<keyword evidence="1" id="KW-0472">Membrane</keyword>
<dbReference type="AlphaFoldDB" id="A0AAU7VLC0"/>